<feature type="active site" evidence="4 5">
    <location>
        <position position="502"/>
    </location>
</feature>
<dbReference type="Proteomes" id="UP000284403">
    <property type="component" value="Unassembled WGS sequence"/>
</dbReference>
<dbReference type="OrthoDB" id="167576at2759"/>
<dbReference type="PANTHER" id="PTHR46143">
    <property type="entry name" value="CALPAIN-7"/>
    <property type="match status" value="1"/>
</dbReference>
<feature type="active site" evidence="4 5">
    <location>
        <position position="482"/>
    </location>
</feature>
<dbReference type="EMBL" id="MKKU01000291">
    <property type="protein sequence ID" value="RNF16506.1"/>
    <property type="molecule type" value="Genomic_DNA"/>
</dbReference>
<organism evidence="8 9">
    <name type="scientific">Trypanosoma conorhini</name>
    <dbReference type="NCBI Taxonomy" id="83891"/>
    <lineage>
        <taxon>Eukaryota</taxon>
        <taxon>Discoba</taxon>
        <taxon>Euglenozoa</taxon>
        <taxon>Kinetoplastea</taxon>
        <taxon>Metakinetoplastina</taxon>
        <taxon>Trypanosomatida</taxon>
        <taxon>Trypanosomatidae</taxon>
        <taxon>Trypanosoma</taxon>
    </lineage>
</organism>
<evidence type="ECO:0000256" key="5">
    <source>
        <dbReference type="PROSITE-ProRule" id="PRU00239"/>
    </source>
</evidence>
<dbReference type="InterPro" id="IPR051297">
    <property type="entry name" value="PalB/RIM13"/>
</dbReference>
<proteinExistence type="predicted"/>
<evidence type="ECO:0000256" key="2">
    <source>
        <dbReference type="ARBA" id="ARBA00022801"/>
    </source>
</evidence>
<feature type="domain" description="Calpain catalytic" evidence="7">
    <location>
        <begin position="267"/>
        <end position="554"/>
    </location>
</feature>
<evidence type="ECO:0000313" key="9">
    <source>
        <dbReference type="Proteomes" id="UP000284403"/>
    </source>
</evidence>
<dbReference type="SUPFAM" id="SSF54001">
    <property type="entry name" value="Cysteine proteinases"/>
    <property type="match status" value="1"/>
</dbReference>
<name>A0A422PFL8_9TRYP</name>
<dbReference type="PANTHER" id="PTHR46143:SF1">
    <property type="entry name" value="CALPAIN-7"/>
    <property type="match status" value="1"/>
</dbReference>
<reference evidence="8 9" key="1">
    <citation type="journal article" date="2018" name="BMC Genomics">
        <title>Genomic comparison of Trypanosoma conorhini and Trypanosoma rangeli to Trypanosoma cruzi strains of high and low virulence.</title>
        <authorList>
            <person name="Bradwell K.R."/>
            <person name="Koparde V.N."/>
            <person name="Matveyev A.V."/>
            <person name="Serrano M.G."/>
            <person name="Alves J.M."/>
            <person name="Parikh H."/>
            <person name="Huang B."/>
            <person name="Lee V."/>
            <person name="Espinosa-Alvarez O."/>
            <person name="Ortiz P.A."/>
            <person name="Costa-Martins A.G."/>
            <person name="Teixeira M.M."/>
            <person name="Buck G.A."/>
        </authorList>
    </citation>
    <scope>NUCLEOTIDE SEQUENCE [LARGE SCALE GENOMIC DNA]</scope>
    <source>
        <strain evidence="8 9">025E</strain>
    </source>
</reference>
<feature type="active site" evidence="4 5">
    <location>
        <position position="313"/>
    </location>
</feature>
<evidence type="ECO:0000256" key="3">
    <source>
        <dbReference type="ARBA" id="ARBA00022807"/>
    </source>
</evidence>
<feature type="compositionally biased region" description="Pro residues" evidence="6">
    <location>
        <begin position="122"/>
        <end position="134"/>
    </location>
</feature>
<gene>
    <name evidence="8" type="ORF">Tco025E_05154</name>
</gene>
<keyword evidence="2 5" id="KW-0378">Hydrolase</keyword>
<dbReference type="InterPro" id="IPR022684">
    <property type="entry name" value="Calpain_cysteine_protease"/>
</dbReference>
<dbReference type="SMART" id="SM00230">
    <property type="entry name" value="CysPc"/>
    <property type="match status" value="1"/>
</dbReference>
<dbReference type="GeneID" id="40318765"/>
<evidence type="ECO:0000259" key="7">
    <source>
        <dbReference type="PROSITE" id="PS50203"/>
    </source>
</evidence>
<accession>A0A422PFL8</accession>
<dbReference type="GO" id="GO:0006508">
    <property type="term" value="P:proteolysis"/>
    <property type="evidence" value="ECO:0007669"/>
    <property type="project" value="UniProtKB-KW"/>
</dbReference>
<dbReference type="InterPro" id="IPR001300">
    <property type="entry name" value="Peptidase_C2_calpain_cat"/>
</dbReference>
<dbReference type="GO" id="GO:0004198">
    <property type="term" value="F:calcium-dependent cysteine-type endopeptidase activity"/>
    <property type="evidence" value="ECO:0007669"/>
    <property type="project" value="InterPro"/>
</dbReference>
<dbReference type="PRINTS" id="PR00704">
    <property type="entry name" value="CALPAIN"/>
</dbReference>
<evidence type="ECO:0000256" key="4">
    <source>
        <dbReference type="PIRSR" id="PIRSR622684-1"/>
    </source>
</evidence>
<evidence type="ECO:0000256" key="1">
    <source>
        <dbReference type="ARBA" id="ARBA00022670"/>
    </source>
</evidence>
<dbReference type="InterPro" id="IPR038765">
    <property type="entry name" value="Papain-like_cys_pep_sf"/>
</dbReference>
<protein>
    <submittedName>
        <fullName evidence="8">Calpain protease-like protein</fullName>
    </submittedName>
</protein>
<dbReference type="Gene3D" id="2.60.120.380">
    <property type="match status" value="1"/>
</dbReference>
<keyword evidence="3 5" id="KW-0788">Thiol protease</keyword>
<dbReference type="Gene3D" id="3.90.70.10">
    <property type="entry name" value="Cysteine proteinases"/>
    <property type="match status" value="1"/>
</dbReference>
<keyword evidence="9" id="KW-1185">Reference proteome</keyword>
<sequence length="1062" mass="117909">MSMEALACVQNALLLERQGRLREAEEWLTLAIHRLRGALQEKSLGNTQQQVLTDHLQDAALHLQRLRGVARAEEERRRGLRAQERPQDSGRQTPPPGPHEGPKADPAAHSPPAPAHAATPVPLQPQKPQPQPQPRRPDYPLAAFSAARVSDTVKKAIDISAILLQQQKYKQSLDVLQHAYDMGSRERNKPGNFYRIEEHLVLLRRKYYEHFKPRFLQDNPVLPAEMEVLRRSGFTETIRLPMWDDVQEGYARENVFMPCEGHWEDPFTPRLAASQRAEGAQYLRIGEIKPNVELCIISRADPLSVKQTVVGDCSMVCSLIICAAYQQRFPKGKIISNVIYPQDNNGDPVINPKGKYCVKMLINGITRLITVDDRFPASPHTGRLLCTYSNDETELWVSVMEKAFVKLCGGSYEFPGSSSSSDLYKLSGWLPDRVSLESKDLDPELQWTRLSRRHGDGSLLMTASTAALPEAEERRLRLVSSHAYAVLALREVGGERLLQLKNPWGRESWAGAYSLSDKRAAARALLAQLQYTKALAEQGVFWITWGDLCAHFSRCCLSWNPYMLYKTPEGMSRRPTRLSCHRRFPYTTSTGQTPQFHVGVINAPRPSRMHLVFARHVKNVEEFGLQFVKDDPRVPYVAVKVYDVTPYPSIAQHLGAVCSFEKCYCRRLAHGTELEAGFAPLHDVSYKNMSEHTLSFDCPAGTSNLLVVVSRTESTAREEFGFSLTLHTEWPQAKLNEAAPSGPGVYMHFVPQSSLQHCTVQQGRWEKGVSCGGRTGLQTFAYNPQYLLTLSTPSMLSVRLHVPDCDASAQLHVLRREQNPAHEPVKWSPRVGAVNEECSLVLHAPLYAHGGVVVDTSLWRCVSFDRGRLLGERPKEKKEGAVAAPPSPLPAGDYTVVPALWDKGVSAAFELVVETTGPHALREIVPEGVGFVETKLQGQLTGGVAAEVATVLPRADAYFSSNGKVGLLASVPCVLTGRLLLLLADDASNDVYAGLALFRPRDAATMERVESSGLYALYGVALPPVKLAANVTYVLVVSSAEPSHAKYALRLYSSAPIKAWQQ</sequence>
<evidence type="ECO:0000313" key="8">
    <source>
        <dbReference type="EMBL" id="RNF16506.1"/>
    </source>
</evidence>
<dbReference type="SUPFAM" id="SSF49758">
    <property type="entry name" value="Calpain large subunit, middle domain (domain III)"/>
    <property type="match status" value="1"/>
</dbReference>
<dbReference type="PROSITE" id="PS50203">
    <property type="entry name" value="CALPAIN_CAT"/>
    <property type="match status" value="1"/>
</dbReference>
<keyword evidence="1 5" id="KW-0645">Protease</keyword>
<dbReference type="InterPro" id="IPR036213">
    <property type="entry name" value="Calpain_III_sf"/>
</dbReference>
<feature type="compositionally biased region" description="Basic and acidic residues" evidence="6">
    <location>
        <begin position="70"/>
        <end position="88"/>
    </location>
</feature>
<evidence type="ECO:0000256" key="6">
    <source>
        <dbReference type="SAM" id="MobiDB-lite"/>
    </source>
</evidence>
<feature type="region of interest" description="Disordered" evidence="6">
    <location>
        <begin position="70"/>
        <end position="139"/>
    </location>
</feature>
<dbReference type="RefSeq" id="XP_029227823.1">
    <property type="nucleotide sequence ID" value="XM_029372055.1"/>
</dbReference>
<dbReference type="Pfam" id="PF00648">
    <property type="entry name" value="Peptidase_C2"/>
    <property type="match status" value="1"/>
</dbReference>
<comment type="caution">
    <text evidence="8">The sequence shown here is derived from an EMBL/GenBank/DDBJ whole genome shotgun (WGS) entry which is preliminary data.</text>
</comment>
<dbReference type="AlphaFoldDB" id="A0A422PFL8"/>